<keyword evidence="3" id="KW-0808">Transferase</keyword>
<dbReference type="Gene3D" id="3.90.1580.10">
    <property type="entry name" value="paralog of FGE (formylglycine-generating enzyme)"/>
    <property type="match status" value="1"/>
</dbReference>
<dbReference type="InterPro" id="IPR005532">
    <property type="entry name" value="SUMF_dom"/>
</dbReference>
<name>A0ABN7GTQ9_9ENTR</name>
<sequence length="324" mass="36929">MKIKYPLLLLSLTVSAMAGCDQNPASVKPLQSAEDQARLQEFVAQIKSEQVFVEGGEYLMGDFGEEYGVERLQYDGRKDSKPLHRVALSSYSLSKFKASNQQYQFYLAWNGLKGREVKGRITRQKWNEMGQIPDAPAHVDWHEAERYCAWLGEVTGLPFSLPTEAQWEYAARSRGKYVVAPTDDGTIRIEGQKGINVATATDREIYARKRESLFDLDSPLPRDFRPPNPLGIYDMAGNGWEWMKDWYDPEYYSHSPVKDPQGPEQPVFKDPDGYYTRVLRSQDFSGPGRGLTMVRYKADPESRPYLPTDKTLRCAVNHPSPVKL</sequence>
<keyword evidence="4" id="KW-1185">Reference proteome</keyword>
<dbReference type="Proteomes" id="UP000835792">
    <property type="component" value="Unassembled WGS sequence"/>
</dbReference>
<dbReference type="InterPro" id="IPR016187">
    <property type="entry name" value="CTDL_fold"/>
</dbReference>
<evidence type="ECO:0000256" key="1">
    <source>
        <dbReference type="SAM" id="SignalP"/>
    </source>
</evidence>
<dbReference type="PROSITE" id="PS51257">
    <property type="entry name" value="PROKAR_LIPOPROTEIN"/>
    <property type="match status" value="1"/>
</dbReference>
<dbReference type="PANTHER" id="PTHR23150">
    <property type="entry name" value="SULFATASE MODIFYING FACTOR 1, 2"/>
    <property type="match status" value="1"/>
</dbReference>
<comment type="caution">
    <text evidence="3">The sequence shown here is derived from an EMBL/GenBank/DDBJ whole genome shotgun (WGS) entry which is preliminary data.</text>
</comment>
<evidence type="ECO:0000313" key="3">
    <source>
        <dbReference type="EMBL" id="CAB5614599.1"/>
    </source>
</evidence>
<evidence type="ECO:0000313" key="4">
    <source>
        <dbReference type="Proteomes" id="UP000835792"/>
    </source>
</evidence>
<dbReference type="GeneID" id="83648094"/>
<feature type="chain" id="PRO_5046765989" evidence="1">
    <location>
        <begin position="19"/>
        <end position="324"/>
    </location>
</feature>
<dbReference type="PANTHER" id="PTHR23150:SF19">
    <property type="entry name" value="FORMYLGLYCINE-GENERATING ENZYME"/>
    <property type="match status" value="1"/>
</dbReference>
<keyword evidence="1" id="KW-0732">Signal</keyword>
<evidence type="ECO:0000259" key="2">
    <source>
        <dbReference type="Pfam" id="PF03781"/>
    </source>
</evidence>
<accession>A0ABN7GTQ9</accession>
<protein>
    <submittedName>
        <fullName evidence="3">Serine/threonine-protein kinase pkn1</fullName>
        <ecNumber evidence="3">2.7.11.1</ecNumber>
    </submittedName>
</protein>
<proteinExistence type="predicted"/>
<dbReference type="Pfam" id="PF03781">
    <property type="entry name" value="FGE-sulfatase"/>
    <property type="match status" value="1"/>
</dbReference>
<dbReference type="GO" id="GO:0004674">
    <property type="term" value="F:protein serine/threonine kinase activity"/>
    <property type="evidence" value="ECO:0007669"/>
    <property type="project" value="UniProtKB-EC"/>
</dbReference>
<organism evidence="3 4">
    <name type="scientific">Citrobacter youngae</name>
    <dbReference type="NCBI Taxonomy" id="133448"/>
    <lineage>
        <taxon>Bacteria</taxon>
        <taxon>Pseudomonadati</taxon>
        <taxon>Pseudomonadota</taxon>
        <taxon>Gammaproteobacteria</taxon>
        <taxon>Enterobacterales</taxon>
        <taxon>Enterobacteriaceae</taxon>
        <taxon>Citrobacter</taxon>
        <taxon>Citrobacter freundii complex</taxon>
    </lineage>
</organism>
<dbReference type="InterPro" id="IPR051043">
    <property type="entry name" value="Sulfatase_Mod_Factor_Kinase"/>
</dbReference>
<feature type="signal peptide" evidence="1">
    <location>
        <begin position="1"/>
        <end position="18"/>
    </location>
</feature>
<feature type="domain" description="Sulfatase-modifying factor enzyme-like" evidence="2">
    <location>
        <begin position="49"/>
        <end position="264"/>
    </location>
</feature>
<keyword evidence="3" id="KW-0418">Kinase</keyword>
<dbReference type="EMBL" id="CAHPRB010000034">
    <property type="protein sequence ID" value="CAB5614599.1"/>
    <property type="molecule type" value="Genomic_DNA"/>
</dbReference>
<dbReference type="SUPFAM" id="SSF56436">
    <property type="entry name" value="C-type lectin-like"/>
    <property type="match status" value="1"/>
</dbReference>
<reference evidence="3" key="1">
    <citation type="submission" date="2020-05" db="EMBL/GenBank/DDBJ databases">
        <authorList>
            <person name="Delgado-Blas J."/>
        </authorList>
    </citation>
    <scope>NUCLEOTIDE SEQUENCE</scope>
    <source>
        <strain evidence="3">BB1468</strain>
    </source>
</reference>
<dbReference type="InterPro" id="IPR042095">
    <property type="entry name" value="SUMF_sf"/>
</dbReference>
<dbReference type="EC" id="2.7.11.1" evidence="3"/>
<dbReference type="RefSeq" id="WP_239175928.1">
    <property type="nucleotide sequence ID" value="NZ_CAHPRB010000034.1"/>
</dbReference>
<gene>
    <name evidence="3" type="primary">pkn1_3</name>
    <name evidence="3" type="ORF">GHA_04979</name>
</gene>